<gene>
    <name evidence="2" type="ORF">O181_026378</name>
</gene>
<organism evidence="2 3">
    <name type="scientific">Austropuccinia psidii MF-1</name>
    <dbReference type="NCBI Taxonomy" id="1389203"/>
    <lineage>
        <taxon>Eukaryota</taxon>
        <taxon>Fungi</taxon>
        <taxon>Dikarya</taxon>
        <taxon>Basidiomycota</taxon>
        <taxon>Pucciniomycotina</taxon>
        <taxon>Pucciniomycetes</taxon>
        <taxon>Pucciniales</taxon>
        <taxon>Sphaerophragmiaceae</taxon>
        <taxon>Austropuccinia</taxon>
    </lineage>
</organism>
<protein>
    <submittedName>
        <fullName evidence="2">Uncharacterized protein</fullName>
    </submittedName>
</protein>
<feature type="compositionally biased region" description="Basic and acidic residues" evidence="1">
    <location>
        <begin position="30"/>
        <end position="39"/>
    </location>
</feature>
<name>A0A9Q3CMG2_9BASI</name>
<evidence type="ECO:0000313" key="3">
    <source>
        <dbReference type="Proteomes" id="UP000765509"/>
    </source>
</evidence>
<dbReference type="Proteomes" id="UP000765509">
    <property type="component" value="Unassembled WGS sequence"/>
</dbReference>
<sequence>MENWGNFQPPIISTGREPSGYAHGLSNTKQRRENEDKSKAQTQPLPKTEVIQPPEILNKETSIPDGLIDNDDQEEEKVMIPTRYKSPRPSDTNK</sequence>
<dbReference type="EMBL" id="AVOT02008761">
    <property type="protein sequence ID" value="MBW0486663.1"/>
    <property type="molecule type" value="Genomic_DNA"/>
</dbReference>
<dbReference type="AlphaFoldDB" id="A0A9Q3CMG2"/>
<proteinExistence type="predicted"/>
<comment type="caution">
    <text evidence="2">The sequence shown here is derived from an EMBL/GenBank/DDBJ whole genome shotgun (WGS) entry which is preliminary data.</text>
</comment>
<dbReference type="OrthoDB" id="2506366at2759"/>
<evidence type="ECO:0000256" key="1">
    <source>
        <dbReference type="SAM" id="MobiDB-lite"/>
    </source>
</evidence>
<feature type="region of interest" description="Disordered" evidence="1">
    <location>
        <begin position="1"/>
        <end position="94"/>
    </location>
</feature>
<reference evidence="2" key="1">
    <citation type="submission" date="2021-03" db="EMBL/GenBank/DDBJ databases">
        <title>Draft genome sequence of rust myrtle Austropuccinia psidii MF-1, a brazilian biotype.</title>
        <authorList>
            <person name="Quecine M.C."/>
            <person name="Pachon D.M.R."/>
            <person name="Bonatelli M.L."/>
            <person name="Correr F.H."/>
            <person name="Franceschini L.M."/>
            <person name="Leite T.F."/>
            <person name="Margarido G.R.A."/>
            <person name="Almeida C.A."/>
            <person name="Ferrarezi J.A."/>
            <person name="Labate C.A."/>
        </authorList>
    </citation>
    <scope>NUCLEOTIDE SEQUENCE</scope>
    <source>
        <strain evidence="2">MF-1</strain>
    </source>
</reference>
<evidence type="ECO:0000313" key="2">
    <source>
        <dbReference type="EMBL" id="MBW0486663.1"/>
    </source>
</evidence>
<keyword evidence="3" id="KW-1185">Reference proteome</keyword>
<accession>A0A9Q3CMG2</accession>